<evidence type="ECO:0000256" key="10">
    <source>
        <dbReference type="ARBA" id="ARBA00022801"/>
    </source>
</evidence>
<evidence type="ECO:0000256" key="7">
    <source>
        <dbReference type="ARBA" id="ARBA00011738"/>
    </source>
</evidence>
<dbReference type="FunFam" id="1.10.3210.10:FF:000011">
    <property type="entry name" value="HD domain-containing protein 2"/>
    <property type="match status" value="1"/>
</dbReference>
<dbReference type="Proteomes" id="UP001163105">
    <property type="component" value="Unassembled WGS sequence"/>
</dbReference>
<evidence type="ECO:0000313" key="17">
    <source>
        <dbReference type="Proteomes" id="UP001163105"/>
    </source>
</evidence>
<keyword evidence="12" id="KW-0170">Cobalt</keyword>
<evidence type="ECO:0000256" key="4">
    <source>
        <dbReference type="ARBA" id="ARBA00001946"/>
    </source>
</evidence>
<keyword evidence="10" id="KW-0378">Hydrolase</keyword>
<dbReference type="InterPro" id="IPR036873">
    <property type="entry name" value="Rhodanese-like_dom_sf"/>
</dbReference>
<dbReference type="SUPFAM" id="SSF109604">
    <property type="entry name" value="HD-domain/PDEase-like"/>
    <property type="match status" value="1"/>
</dbReference>
<keyword evidence="17" id="KW-1185">Reference proteome</keyword>
<name>A0AB34G0W7_9HYPO</name>
<dbReference type="PANTHER" id="PTHR11845:SF13">
    <property type="entry name" value="5'-DEOXYNUCLEOTIDASE HDDC2"/>
    <property type="match status" value="1"/>
</dbReference>
<accession>A0AB34G0W7</accession>
<dbReference type="Gene3D" id="3.40.250.10">
    <property type="entry name" value="Rhodanese-like domain"/>
    <property type="match status" value="1"/>
</dbReference>
<reference evidence="16" key="1">
    <citation type="submission" date="2023-01" db="EMBL/GenBank/DDBJ databases">
        <title>The growth and conidiation of Purpureocillium lavendulum are regulated by nitrogen source and histone H3K14 acetylation.</title>
        <authorList>
            <person name="Tang P."/>
            <person name="Han J."/>
            <person name="Zhang C."/>
            <person name="Tang P."/>
            <person name="Qi F."/>
            <person name="Zhang K."/>
            <person name="Liang L."/>
        </authorList>
    </citation>
    <scope>NUCLEOTIDE SEQUENCE</scope>
    <source>
        <strain evidence="16">YMF1.00683</strain>
    </source>
</reference>
<sequence length="697" mass="78125">MLISRAAKSALRTTTISRTMSSVNIHSLQRMTAKTLSEKLLEEREAADATFAIIDQGRRPDYIGGHIRGSTNVPIAQLDAMMPTLVRRLKDKDAVVFHCALSQQRGPSAALRYLRERDGLLKSLGEKRADPDRPQAVYVLDQGFVGWQEVYGEDERLTEGYSMVSKPSSLDLKEVTHGLHVEDACTSLGQTDFERQPAISQPAPGHKAPRFSSSFARVFNDIADENHRRRKYAHEISHRQQIQQPFSIYFLWNGIPPQPEPTCMSILRINLAKPTQDTAGVIACLAIAATLLLFFLAWALRETYRYGAGLIARDVPPIVWLSRGWLHLLRRLRRVTGRGRAWWLGGRAHQPDHEMAHPSALFDDAGPAGARSLYDHLPRPAPGGPPSYLRRPDQLPRVRERCDDFAFQDIDKAQSLTVRASISTQPAEDMGSQPDQPEGSKADIANLGYTPIAKVSEPWTVDKVLETLPGEGPTQGSGSPLAFFHMLERLKTTKREGWRRFGIERGESIADHMYRMSLISMFAPPSLAPRLDLPKCIKMCLIHDMAELLVGDITPVDGVAKPEKNRREAATMDYLTKTLLGSVAGGVTGDEVRAIWQEYEDSQTLDSHFVHDVDKMELLLQMMEYEKRAEGRLDLGEFAYVARKMTLPETRAWADELLAERERFWAGEAHVHGEQGTEGGVTSERSVQQDAYYSRDA</sequence>
<dbReference type="SMART" id="SM00471">
    <property type="entry name" value="HDc"/>
    <property type="match status" value="1"/>
</dbReference>
<dbReference type="GO" id="GO:0009159">
    <property type="term" value="P:deoxyribonucleoside monophosphate catabolic process"/>
    <property type="evidence" value="ECO:0007669"/>
    <property type="project" value="UniProtKB-ARBA"/>
</dbReference>
<evidence type="ECO:0000256" key="1">
    <source>
        <dbReference type="ARBA" id="ARBA00001638"/>
    </source>
</evidence>
<comment type="cofactor">
    <cofactor evidence="3">
        <name>Co(2+)</name>
        <dbReference type="ChEBI" id="CHEBI:48828"/>
    </cofactor>
</comment>
<proteinExistence type="inferred from homology"/>
<dbReference type="EC" id="3.1.3.89" evidence="8"/>
<comment type="function">
    <text evidence="5">Catalyzes the dephosphorylation of the nucleoside 5'-monophosphates deoxyadenosine monophosphate (dAMP), deoxycytidine monophosphate (dCMP), deoxyguanosine monophosphate (dGMP) and deoxythymidine monophosphate (dTMP).</text>
</comment>
<dbReference type="InterPro" id="IPR039356">
    <property type="entry name" value="YfbR/HDDC2"/>
</dbReference>
<evidence type="ECO:0000313" key="16">
    <source>
        <dbReference type="EMBL" id="KAJ6444908.1"/>
    </source>
</evidence>
<dbReference type="AlphaFoldDB" id="A0AB34G0W7"/>
<organism evidence="16 17">
    <name type="scientific">Purpureocillium lavendulum</name>
    <dbReference type="NCBI Taxonomy" id="1247861"/>
    <lineage>
        <taxon>Eukaryota</taxon>
        <taxon>Fungi</taxon>
        <taxon>Dikarya</taxon>
        <taxon>Ascomycota</taxon>
        <taxon>Pezizomycotina</taxon>
        <taxon>Sordariomycetes</taxon>
        <taxon>Hypocreomycetidae</taxon>
        <taxon>Hypocreales</taxon>
        <taxon>Ophiocordycipitaceae</taxon>
        <taxon>Purpureocillium</taxon>
    </lineage>
</organism>
<dbReference type="Pfam" id="PF13023">
    <property type="entry name" value="HD_3"/>
    <property type="match status" value="1"/>
</dbReference>
<dbReference type="InterPro" id="IPR006674">
    <property type="entry name" value="HD_domain"/>
</dbReference>
<dbReference type="InterPro" id="IPR003607">
    <property type="entry name" value="HD/PDEase_dom"/>
</dbReference>
<gene>
    <name evidence="16" type="primary">YGK1</name>
    <name evidence="16" type="ORF">O9K51_03310</name>
</gene>
<comment type="subunit">
    <text evidence="7">Homodimer.</text>
</comment>
<dbReference type="SMART" id="SM00450">
    <property type="entry name" value="RHOD"/>
    <property type="match status" value="1"/>
</dbReference>
<evidence type="ECO:0000256" key="3">
    <source>
        <dbReference type="ARBA" id="ARBA00001941"/>
    </source>
</evidence>
<evidence type="ECO:0000256" key="9">
    <source>
        <dbReference type="ARBA" id="ARBA00022723"/>
    </source>
</evidence>
<comment type="caution">
    <text evidence="16">The sequence shown here is derived from an EMBL/GenBank/DDBJ whole genome shotgun (WGS) entry which is preliminary data.</text>
</comment>
<dbReference type="GO" id="GO:0005737">
    <property type="term" value="C:cytoplasm"/>
    <property type="evidence" value="ECO:0007669"/>
    <property type="project" value="TreeGrafter"/>
</dbReference>
<comment type="cofactor">
    <cofactor evidence="4">
        <name>Mg(2+)</name>
        <dbReference type="ChEBI" id="CHEBI:18420"/>
    </cofactor>
</comment>
<dbReference type="PROSITE" id="PS50206">
    <property type="entry name" value="RHODANESE_3"/>
    <property type="match status" value="1"/>
</dbReference>
<evidence type="ECO:0000256" key="2">
    <source>
        <dbReference type="ARBA" id="ARBA00001936"/>
    </source>
</evidence>
<evidence type="ECO:0000256" key="14">
    <source>
        <dbReference type="SAM" id="Phobius"/>
    </source>
</evidence>
<dbReference type="InterPro" id="IPR001763">
    <property type="entry name" value="Rhodanese-like_dom"/>
</dbReference>
<dbReference type="Pfam" id="PF00581">
    <property type="entry name" value="Rhodanese"/>
    <property type="match status" value="1"/>
</dbReference>
<evidence type="ECO:0000256" key="5">
    <source>
        <dbReference type="ARBA" id="ARBA00004074"/>
    </source>
</evidence>
<evidence type="ECO:0000256" key="13">
    <source>
        <dbReference type="SAM" id="MobiDB-lite"/>
    </source>
</evidence>
<dbReference type="GO" id="GO:0046872">
    <property type="term" value="F:metal ion binding"/>
    <property type="evidence" value="ECO:0007669"/>
    <property type="project" value="UniProtKB-KW"/>
</dbReference>
<keyword evidence="14" id="KW-0472">Membrane</keyword>
<dbReference type="EMBL" id="JAQHRD010000002">
    <property type="protein sequence ID" value="KAJ6444908.1"/>
    <property type="molecule type" value="Genomic_DNA"/>
</dbReference>
<dbReference type="GO" id="GO:0002953">
    <property type="term" value="F:5'-deoxynucleotidase activity"/>
    <property type="evidence" value="ECO:0007669"/>
    <property type="project" value="UniProtKB-EC"/>
</dbReference>
<feature type="region of interest" description="Disordered" evidence="13">
    <location>
        <begin position="671"/>
        <end position="697"/>
    </location>
</feature>
<keyword evidence="14" id="KW-1133">Transmembrane helix</keyword>
<feature type="transmembrane region" description="Helical" evidence="14">
    <location>
        <begin position="279"/>
        <end position="300"/>
    </location>
</feature>
<evidence type="ECO:0000256" key="12">
    <source>
        <dbReference type="ARBA" id="ARBA00023285"/>
    </source>
</evidence>
<evidence type="ECO:0000256" key="6">
    <source>
        <dbReference type="ARBA" id="ARBA00009999"/>
    </source>
</evidence>
<dbReference type="Gene3D" id="1.10.3210.10">
    <property type="entry name" value="Hypothetical protein af1432"/>
    <property type="match status" value="1"/>
</dbReference>
<keyword evidence="11" id="KW-0460">Magnesium</keyword>
<feature type="domain" description="Rhodanese" evidence="15">
    <location>
        <begin position="47"/>
        <end position="156"/>
    </location>
</feature>
<feature type="region of interest" description="Disordered" evidence="13">
    <location>
        <begin position="423"/>
        <end position="442"/>
    </location>
</feature>
<evidence type="ECO:0000259" key="15">
    <source>
        <dbReference type="PROSITE" id="PS50206"/>
    </source>
</evidence>
<comment type="catalytic activity">
    <reaction evidence="1">
        <text>a 2'-deoxyribonucleoside 5'-phosphate + H2O = a 2'-deoxyribonucleoside + phosphate</text>
        <dbReference type="Rhea" id="RHEA:36167"/>
        <dbReference type="ChEBI" id="CHEBI:15377"/>
        <dbReference type="ChEBI" id="CHEBI:18274"/>
        <dbReference type="ChEBI" id="CHEBI:43474"/>
        <dbReference type="ChEBI" id="CHEBI:65317"/>
        <dbReference type="EC" id="3.1.3.89"/>
    </reaction>
</comment>
<keyword evidence="14" id="KW-0812">Transmembrane</keyword>
<comment type="cofactor">
    <cofactor evidence="2">
        <name>Mn(2+)</name>
        <dbReference type="ChEBI" id="CHEBI:29035"/>
    </cofactor>
</comment>
<evidence type="ECO:0000256" key="8">
    <source>
        <dbReference type="ARBA" id="ARBA00012964"/>
    </source>
</evidence>
<evidence type="ECO:0000256" key="11">
    <source>
        <dbReference type="ARBA" id="ARBA00022842"/>
    </source>
</evidence>
<comment type="similarity">
    <text evidence="6">Belongs to the HDDC2 family.</text>
</comment>
<keyword evidence="9" id="KW-0479">Metal-binding</keyword>
<dbReference type="SUPFAM" id="SSF52821">
    <property type="entry name" value="Rhodanese/Cell cycle control phosphatase"/>
    <property type="match status" value="1"/>
</dbReference>
<dbReference type="PANTHER" id="PTHR11845">
    <property type="entry name" value="5'-DEOXYNUCLEOTIDASE HDDC2"/>
    <property type="match status" value="1"/>
</dbReference>
<protein>
    <recommendedName>
        <fullName evidence="8">5'-deoxynucleotidase</fullName>
        <ecNumber evidence="8">3.1.3.89</ecNumber>
    </recommendedName>
</protein>